<keyword evidence="3" id="KW-1185">Reference proteome</keyword>
<dbReference type="Proteomes" id="UP001472677">
    <property type="component" value="Unassembled WGS sequence"/>
</dbReference>
<sequence length="286" mass="31569">MEISCGHESPLPPNFLEFEEDEDINVAIKEHSLSYDGDPSPSNVARNSGKLLPRIHEPLPARSFLPIGSLEINNSTFEKVKVVGHISGDNPENLLPLSKVTSDVEMTDGSSAKVNAPCTDCNLISCSDMTGHVSSTGSEMGESILDMMPVHKMHQSQMVRRKVFSLNLVNDRQEGETIDRGSLETGRGIEWCVWCISRTLNDWWPDGEEETVADNENESGESEEDEVQMVPRRAIRNPHEAFEGYRDGATNWASARVKADYQISSNEALDPNATQAPTPNGQEGTR</sequence>
<dbReference type="EMBL" id="JBBPBM010000008">
    <property type="protein sequence ID" value="KAK8572465.1"/>
    <property type="molecule type" value="Genomic_DNA"/>
</dbReference>
<feature type="region of interest" description="Disordered" evidence="1">
    <location>
        <begin position="206"/>
        <end position="247"/>
    </location>
</feature>
<accession>A0ABR2F637</accession>
<evidence type="ECO:0000313" key="3">
    <source>
        <dbReference type="Proteomes" id="UP001472677"/>
    </source>
</evidence>
<reference evidence="2 3" key="1">
    <citation type="journal article" date="2024" name="G3 (Bethesda)">
        <title>Genome assembly of Hibiscus sabdariffa L. provides insights into metabolisms of medicinal natural products.</title>
        <authorList>
            <person name="Kim T."/>
        </authorList>
    </citation>
    <scope>NUCLEOTIDE SEQUENCE [LARGE SCALE GENOMIC DNA]</scope>
    <source>
        <strain evidence="2">TK-2024</strain>
        <tissue evidence="2">Old leaves</tissue>
    </source>
</reference>
<feature type="compositionally biased region" description="Acidic residues" evidence="1">
    <location>
        <begin position="206"/>
        <end position="227"/>
    </location>
</feature>
<feature type="compositionally biased region" description="Basic and acidic residues" evidence="1">
    <location>
        <begin position="237"/>
        <end position="246"/>
    </location>
</feature>
<comment type="caution">
    <text evidence="2">The sequence shown here is derived from an EMBL/GenBank/DDBJ whole genome shotgun (WGS) entry which is preliminary data.</text>
</comment>
<proteinExistence type="predicted"/>
<organism evidence="2 3">
    <name type="scientific">Hibiscus sabdariffa</name>
    <name type="common">roselle</name>
    <dbReference type="NCBI Taxonomy" id="183260"/>
    <lineage>
        <taxon>Eukaryota</taxon>
        <taxon>Viridiplantae</taxon>
        <taxon>Streptophyta</taxon>
        <taxon>Embryophyta</taxon>
        <taxon>Tracheophyta</taxon>
        <taxon>Spermatophyta</taxon>
        <taxon>Magnoliopsida</taxon>
        <taxon>eudicotyledons</taxon>
        <taxon>Gunneridae</taxon>
        <taxon>Pentapetalae</taxon>
        <taxon>rosids</taxon>
        <taxon>malvids</taxon>
        <taxon>Malvales</taxon>
        <taxon>Malvaceae</taxon>
        <taxon>Malvoideae</taxon>
        <taxon>Hibiscus</taxon>
    </lineage>
</organism>
<feature type="region of interest" description="Disordered" evidence="1">
    <location>
        <begin position="263"/>
        <end position="286"/>
    </location>
</feature>
<evidence type="ECO:0000313" key="2">
    <source>
        <dbReference type="EMBL" id="KAK8572465.1"/>
    </source>
</evidence>
<protein>
    <submittedName>
        <fullName evidence="2">Uncharacterized protein</fullName>
    </submittedName>
</protein>
<gene>
    <name evidence="2" type="ORF">V6N12_028518</name>
</gene>
<name>A0ABR2F637_9ROSI</name>
<evidence type="ECO:0000256" key="1">
    <source>
        <dbReference type="SAM" id="MobiDB-lite"/>
    </source>
</evidence>